<dbReference type="Gene3D" id="3.90.550.10">
    <property type="entry name" value="Spore Coat Polysaccharide Biosynthesis Protein SpsA, Chain A"/>
    <property type="match status" value="1"/>
</dbReference>
<dbReference type="Pfam" id="PF01501">
    <property type="entry name" value="Glyco_transf_8"/>
    <property type="match status" value="1"/>
</dbReference>
<dbReference type="InterPro" id="IPR050587">
    <property type="entry name" value="GNT1/Glycosyltrans_8"/>
</dbReference>
<dbReference type="PhylomeDB" id="A0A0G4HTF8"/>
<dbReference type="AlphaFoldDB" id="A0A0G4HTF8"/>
<dbReference type="PANTHER" id="PTHR11183">
    <property type="entry name" value="GLYCOGENIN SUBFAMILY MEMBER"/>
    <property type="match status" value="1"/>
</dbReference>
<dbReference type="InterPro" id="IPR002495">
    <property type="entry name" value="Glyco_trans_8"/>
</dbReference>
<organism evidence="1">
    <name type="scientific">Chromera velia CCMP2878</name>
    <dbReference type="NCBI Taxonomy" id="1169474"/>
    <lineage>
        <taxon>Eukaryota</taxon>
        <taxon>Sar</taxon>
        <taxon>Alveolata</taxon>
        <taxon>Colpodellida</taxon>
        <taxon>Chromeraceae</taxon>
        <taxon>Chromera</taxon>
    </lineage>
</organism>
<dbReference type="GO" id="GO:0016757">
    <property type="term" value="F:glycosyltransferase activity"/>
    <property type="evidence" value="ECO:0007669"/>
    <property type="project" value="InterPro"/>
</dbReference>
<accession>A0A0G4HTF8</accession>
<evidence type="ECO:0008006" key="2">
    <source>
        <dbReference type="Google" id="ProtNLM"/>
    </source>
</evidence>
<dbReference type="SUPFAM" id="SSF53448">
    <property type="entry name" value="Nucleotide-diphospho-sugar transferases"/>
    <property type="match status" value="1"/>
</dbReference>
<reference evidence="1" key="1">
    <citation type="submission" date="2014-11" db="EMBL/GenBank/DDBJ databases">
        <authorList>
            <person name="Otto D Thomas"/>
            <person name="Naeem Raeece"/>
        </authorList>
    </citation>
    <scope>NUCLEOTIDE SEQUENCE</scope>
</reference>
<protein>
    <recommendedName>
        <fullName evidence="2">Nucleotide-diphospho-sugar transferase domain-containing protein</fullName>
    </recommendedName>
</protein>
<dbReference type="VEuPathDB" id="CryptoDB:Cvel_31481"/>
<gene>
    <name evidence="1" type="ORF">Cvel_31481</name>
</gene>
<dbReference type="EMBL" id="CDMZ01003824">
    <property type="protein sequence ID" value="CEM47712.1"/>
    <property type="molecule type" value="Genomic_DNA"/>
</dbReference>
<dbReference type="InterPro" id="IPR029044">
    <property type="entry name" value="Nucleotide-diphossugar_trans"/>
</dbReference>
<proteinExistence type="predicted"/>
<sequence length="281" mass="32402">MLGSDEKQTFRCGCVNSDFVPEHSRSVWTMLSNNAEEYLQGTLKLTASVKQHTQQEPVDSVVMVLKERPLETAALTKLREAGAKICEVPRIPPHDEEATFWRFRDQFTKFHIFGMTCYRGIMYLDSDCLAVGPLGDVLSDKFEEKMRNEGARLAAAEDISAGKWMGTFNMGVFYTVPDTEEHVKLMDKFYSREVEFRVDTAEQGFLNVLYKNNITWLDFKFNANLAAFSQKREFWDSRAADLRVIHYTMVKPWACTEEYKEVCRLWDDAPPTDIRMKVVPG</sequence>
<name>A0A0G4HTF8_9ALVE</name>
<evidence type="ECO:0000313" key="1">
    <source>
        <dbReference type="EMBL" id="CEM47712.1"/>
    </source>
</evidence>